<comment type="similarity">
    <text evidence="9">Belongs to the methyltransferase superfamily. METTL18 family.</text>
</comment>
<dbReference type="GO" id="GO:0018064">
    <property type="term" value="F:protein-L-histidine N-tele-methyltransferase activity"/>
    <property type="evidence" value="ECO:0007669"/>
    <property type="project" value="UniProtKB-EC"/>
</dbReference>
<evidence type="ECO:0000256" key="9">
    <source>
        <dbReference type="ARBA" id="ARBA00038126"/>
    </source>
</evidence>
<evidence type="ECO:0000313" key="10">
    <source>
        <dbReference type="Proteomes" id="UP000038045"/>
    </source>
</evidence>
<keyword evidence="10" id="KW-1185">Reference proteome</keyword>
<protein>
    <recommendedName>
        <fullName evidence="3">protein-histidine N-methyltransferase</fullName>
        <ecNumber evidence="3">2.1.1.85</ecNumber>
    </recommendedName>
</protein>
<evidence type="ECO:0000256" key="5">
    <source>
        <dbReference type="ARBA" id="ARBA00022603"/>
    </source>
</evidence>
<dbReference type="WBParaSite" id="PTRK_0001022400.1">
    <property type="protein sequence ID" value="PTRK_0001022400.1"/>
    <property type="gene ID" value="PTRK_0001022400"/>
</dbReference>
<proteinExistence type="inferred from homology"/>
<dbReference type="SUPFAM" id="SSF53335">
    <property type="entry name" value="S-adenosyl-L-methionine-dependent methyltransferases"/>
    <property type="match status" value="1"/>
</dbReference>
<dbReference type="EC" id="2.1.1.85" evidence="3"/>
<evidence type="ECO:0000256" key="1">
    <source>
        <dbReference type="ARBA" id="ARBA00004123"/>
    </source>
</evidence>
<accession>A0A0N4ZNW1</accession>
<name>A0A0N4ZNW1_PARTI</name>
<dbReference type="Proteomes" id="UP000038045">
    <property type="component" value="Unplaced"/>
</dbReference>
<dbReference type="CDD" id="cd02440">
    <property type="entry name" value="AdoMet_MTases"/>
    <property type="match status" value="1"/>
</dbReference>
<keyword evidence="5" id="KW-0489">Methyltransferase</keyword>
<keyword evidence="6" id="KW-0808">Transferase</keyword>
<dbReference type="AlphaFoldDB" id="A0A0N4ZNW1"/>
<evidence type="ECO:0000256" key="3">
    <source>
        <dbReference type="ARBA" id="ARBA00012533"/>
    </source>
</evidence>
<organism evidence="10 11">
    <name type="scientific">Parastrongyloides trichosuri</name>
    <name type="common">Possum-specific nematode worm</name>
    <dbReference type="NCBI Taxonomy" id="131310"/>
    <lineage>
        <taxon>Eukaryota</taxon>
        <taxon>Metazoa</taxon>
        <taxon>Ecdysozoa</taxon>
        <taxon>Nematoda</taxon>
        <taxon>Chromadorea</taxon>
        <taxon>Rhabditida</taxon>
        <taxon>Tylenchina</taxon>
        <taxon>Panagrolaimomorpha</taxon>
        <taxon>Strongyloidoidea</taxon>
        <taxon>Strongyloididae</taxon>
        <taxon>Parastrongyloides</taxon>
    </lineage>
</organism>
<dbReference type="Pfam" id="PF10294">
    <property type="entry name" value="Methyltransf_16"/>
    <property type="match status" value="1"/>
</dbReference>
<keyword evidence="4" id="KW-0963">Cytoplasm</keyword>
<sequence length="235" mass="26677">MNTETFSCENYSIKYLTIEETNKLIEERGYKSSNELKDTESSDLVPNVYEGGFKVWECSLDICSYLIKYSSTINFKNKRVLELGCGAGLPGIIASLLGATKICFQDFNESVLKCFTEENVKINGINNKYIEYVSGDWSLLSDSLEKSKNKYDIILTTETIYCEDNYEKLHNVFVNGLENSGNSVIFLGAKIHYFGVGGSVYTFMDFLENKGIFKSEIIYKTTTSIPRLILKITRK</sequence>
<dbReference type="GO" id="GO:0005737">
    <property type="term" value="C:cytoplasm"/>
    <property type="evidence" value="ECO:0007669"/>
    <property type="project" value="UniProtKB-SubCell"/>
</dbReference>
<evidence type="ECO:0000256" key="4">
    <source>
        <dbReference type="ARBA" id="ARBA00022490"/>
    </source>
</evidence>
<evidence type="ECO:0000256" key="2">
    <source>
        <dbReference type="ARBA" id="ARBA00004496"/>
    </source>
</evidence>
<comment type="subcellular location">
    <subcellularLocation>
        <location evidence="2">Cytoplasm</location>
    </subcellularLocation>
    <subcellularLocation>
        <location evidence="1">Nucleus</location>
    </subcellularLocation>
</comment>
<reference evidence="11" key="1">
    <citation type="submission" date="2017-02" db="UniProtKB">
        <authorList>
            <consortium name="WormBaseParasite"/>
        </authorList>
    </citation>
    <scope>IDENTIFICATION</scope>
</reference>
<dbReference type="InterPro" id="IPR019410">
    <property type="entry name" value="Methyltransf_16"/>
</dbReference>
<dbReference type="Gene3D" id="3.40.50.150">
    <property type="entry name" value="Vaccinia Virus protein VP39"/>
    <property type="match status" value="1"/>
</dbReference>
<evidence type="ECO:0000256" key="6">
    <source>
        <dbReference type="ARBA" id="ARBA00022679"/>
    </source>
</evidence>
<evidence type="ECO:0000313" key="11">
    <source>
        <dbReference type="WBParaSite" id="PTRK_0001022400.1"/>
    </source>
</evidence>
<evidence type="ECO:0000256" key="8">
    <source>
        <dbReference type="ARBA" id="ARBA00023242"/>
    </source>
</evidence>
<dbReference type="PANTHER" id="PTHR14614:SF39">
    <property type="entry name" value="HISTIDINE PROTEIN METHYLTRANSFERASE 1 HOMOLOG"/>
    <property type="match status" value="1"/>
</dbReference>
<evidence type="ECO:0000256" key="7">
    <source>
        <dbReference type="ARBA" id="ARBA00022691"/>
    </source>
</evidence>
<dbReference type="STRING" id="131310.A0A0N4ZNW1"/>
<keyword evidence="8" id="KW-0539">Nucleus</keyword>
<dbReference type="PANTHER" id="PTHR14614">
    <property type="entry name" value="HEPATOCELLULAR CARCINOMA-ASSOCIATED ANTIGEN"/>
    <property type="match status" value="1"/>
</dbReference>
<dbReference type="GO" id="GO:0032259">
    <property type="term" value="P:methylation"/>
    <property type="evidence" value="ECO:0007669"/>
    <property type="project" value="UniProtKB-KW"/>
</dbReference>
<keyword evidence="7" id="KW-0949">S-adenosyl-L-methionine</keyword>
<dbReference type="GO" id="GO:0005634">
    <property type="term" value="C:nucleus"/>
    <property type="evidence" value="ECO:0007669"/>
    <property type="project" value="UniProtKB-SubCell"/>
</dbReference>
<dbReference type="InterPro" id="IPR029063">
    <property type="entry name" value="SAM-dependent_MTases_sf"/>
</dbReference>